<keyword evidence="2 4" id="KW-0479">Metal-binding</keyword>
<dbReference type="SUPFAM" id="SSF49313">
    <property type="entry name" value="Cadherin-like"/>
    <property type="match status" value="1"/>
</dbReference>
<dbReference type="GO" id="GO:0016020">
    <property type="term" value="C:membrane"/>
    <property type="evidence" value="ECO:0007669"/>
    <property type="project" value="InterPro"/>
</dbReference>
<dbReference type="AlphaFoldDB" id="A0A6M5YJF5"/>
<reference evidence="7" key="1">
    <citation type="submission" date="2020-05" db="EMBL/GenBank/DDBJ databases">
        <title>Frigoriglobus tundricola gen. nov., sp. nov., a psychrotolerant cellulolytic planctomycete of the family Gemmataceae with two divergent copies of 16S rRNA gene.</title>
        <authorList>
            <person name="Kulichevskaya I.S."/>
            <person name="Ivanova A.A."/>
            <person name="Naumoff D.G."/>
            <person name="Beletsky A.V."/>
            <person name="Rijpstra W.I.C."/>
            <person name="Sinninghe Damste J.S."/>
            <person name="Mardanov A.V."/>
            <person name="Ravin N.V."/>
            <person name="Dedysh S.N."/>
        </authorList>
    </citation>
    <scope>NUCLEOTIDE SEQUENCE [LARGE SCALE GENOMIC DNA]</scope>
    <source>
        <strain evidence="7">PL17</strain>
    </source>
</reference>
<dbReference type="InterPro" id="IPR011429">
    <property type="entry name" value="Cyt_c_Planctomycete-type"/>
</dbReference>
<dbReference type="PROSITE" id="PS51007">
    <property type="entry name" value="CYTC"/>
    <property type="match status" value="1"/>
</dbReference>
<dbReference type="InterPro" id="IPR036909">
    <property type="entry name" value="Cyt_c-like_dom_sf"/>
</dbReference>
<dbReference type="InterPro" id="IPR013783">
    <property type="entry name" value="Ig-like_fold"/>
</dbReference>
<keyword evidence="1 4" id="KW-0349">Heme</keyword>
<proteinExistence type="predicted"/>
<dbReference type="GO" id="GO:0020037">
    <property type="term" value="F:heme binding"/>
    <property type="evidence" value="ECO:0007669"/>
    <property type="project" value="InterPro"/>
</dbReference>
<dbReference type="GO" id="GO:0005509">
    <property type="term" value="F:calcium ion binding"/>
    <property type="evidence" value="ECO:0007669"/>
    <property type="project" value="InterPro"/>
</dbReference>
<dbReference type="RefSeq" id="WP_171469597.1">
    <property type="nucleotide sequence ID" value="NZ_CP053452.2"/>
</dbReference>
<evidence type="ECO:0000313" key="7">
    <source>
        <dbReference type="Proteomes" id="UP000503447"/>
    </source>
</evidence>
<keyword evidence="3 4" id="KW-0408">Iron</keyword>
<dbReference type="InterPro" id="IPR015919">
    <property type="entry name" value="Cadherin-like_sf"/>
</dbReference>
<dbReference type="KEGG" id="ftj:FTUN_0909"/>
<organism evidence="6 7">
    <name type="scientific">Frigoriglobus tundricola</name>
    <dbReference type="NCBI Taxonomy" id="2774151"/>
    <lineage>
        <taxon>Bacteria</taxon>
        <taxon>Pseudomonadati</taxon>
        <taxon>Planctomycetota</taxon>
        <taxon>Planctomycetia</taxon>
        <taxon>Gemmatales</taxon>
        <taxon>Gemmataceae</taxon>
        <taxon>Frigoriglobus</taxon>
    </lineage>
</organism>
<dbReference type="EMBL" id="CP053452">
    <property type="protein sequence ID" value="QJW93403.1"/>
    <property type="molecule type" value="Genomic_DNA"/>
</dbReference>
<accession>A0A6M5YJF5</accession>
<dbReference type="GO" id="GO:0009055">
    <property type="term" value="F:electron transfer activity"/>
    <property type="evidence" value="ECO:0007669"/>
    <property type="project" value="InterPro"/>
</dbReference>
<feature type="domain" description="Cytochrome c" evidence="5">
    <location>
        <begin position="27"/>
        <end position="111"/>
    </location>
</feature>
<dbReference type="SUPFAM" id="SSF46626">
    <property type="entry name" value="Cytochrome c"/>
    <property type="match status" value="1"/>
</dbReference>
<dbReference type="Pfam" id="PF07635">
    <property type="entry name" value="PSCyt1"/>
    <property type="match status" value="1"/>
</dbReference>
<name>A0A6M5YJF5_9BACT</name>
<dbReference type="Gene3D" id="1.10.760.10">
    <property type="entry name" value="Cytochrome c-like domain"/>
    <property type="match status" value="1"/>
</dbReference>
<protein>
    <recommendedName>
        <fullName evidence="5">Cytochrome c domain-containing protein</fullName>
    </recommendedName>
</protein>
<evidence type="ECO:0000313" key="6">
    <source>
        <dbReference type="EMBL" id="QJW93403.1"/>
    </source>
</evidence>
<evidence type="ECO:0000256" key="4">
    <source>
        <dbReference type="PROSITE-ProRule" id="PRU00433"/>
    </source>
</evidence>
<sequence length="975" mass="106932">MRIAYLLLASGLMSLPVSGLRAEVPADLAKKAKAVLEKSCHSCHGENGTVEGGFGYVMDRQQLVSRKRVLPGDPSKSKLFHRVESGDMPPDGKALAKDDVAILKKWIAAGAPDFNPAVAKRTFIFTEEVIALMRADIKKRDEADRKFTRYITLTHLYNAGRPEDELQGYRNGVAKLVNSLSWARKVVVPTPIDPARTVLRIDLRDYKWSTKIWDSIAGSDPYGLVHPDSKTAQNFYEEAGCVLPHVRGDWLVAAASRPPLYHEILQLPATEKELETLLRVDADDNIRTHQVARAGFNGSAVSRNNRMIERHESSYGYYWKSYDFGKNVDRQNLFAYPLGPGAAKNHYKHDGGELIFNLPNGLQAYMLVNGEGRRIAKGPTEIVSDPKRPDRAVENGVSCMSCHVKGLLPKDDQIRAHAEKNPDSFSDKELEAVRAMYLPKDRFQALVKEDSDRFRKAVEQTGGHVGTTEPIVALALLFEAELDLALAAAELNVEPADLEKLLKRSPELARTLGNLQTPGGTVQREVFGKTFPDAAREWKLGTLAAKATAADIGKDPKTHSDPADAGTVVITPPVMTEDRVVKRLPDVYSEVVVGGGGRYLIFHLSKLKKLAVFDFNEARVTKYIPLTEDNVTFTAGLDCVIIGLKKANKLERWSLTTFEREKSVWPPFKEDVTGVVMGYASKGPVVVNGFFVDPVTFRLLRVTDPKGNERPLGSALGRFPSGDGTVFGAWKSNQSPVETATFVLEGGIVTRHEGGELMHAIPGPDGRFVYTAKGVVSRTLNRADKDDATFGYCLPALRGDYFLSLTSAQAGKGGSMTVYMHGVKHPVGKVENAEHGLAFDGWDRGADGPWKRIFYVPDANVIAVLPNSNDQVVLHKFDADAALEKSGADYLIVTSRPPTEVKAGAVFTYPVKVKSRDKKVTYQLDSGPRGMTVSGAGVAEWTVPANAVGTQDVILTVRTESGQEVFHTFTVKVVK</sequence>
<evidence type="ECO:0000256" key="1">
    <source>
        <dbReference type="ARBA" id="ARBA00022617"/>
    </source>
</evidence>
<dbReference type="InterPro" id="IPR009056">
    <property type="entry name" value="Cyt_c-like_dom"/>
</dbReference>
<dbReference type="Proteomes" id="UP000503447">
    <property type="component" value="Chromosome"/>
</dbReference>
<evidence type="ECO:0000256" key="3">
    <source>
        <dbReference type="ARBA" id="ARBA00023004"/>
    </source>
</evidence>
<keyword evidence="7" id="KW-1185">Reference proteome</keyword>
<evidence type="ECO:0000256" key="2">
    <source>
        <dbReference type="ARBA" id="ARBA00022723"/>
    </source>
</evidence>
<evidence type="ECO:0000259" key="5">
    <source>
        <dbReference type="PROSITE" id="PS51007"/>
    </source>
</evidence>
<gene>
    <name evidence="6" type="ORF">FTUN_0909</name>
</gene>
<dbReference type="Gene3D" id="2.60.40.10">
    <property type="entry name" value="Immunoglobulins"/>
    <property type="match status" value="1"/>
</dbReference>